<dbReference type="EMBL" id="CAAKMV010000022">
    <property type="protein sequence ID" value="VIO52338.1"/>
    <property type="molecule type" value="Genomic_DNA"/>
</dbReference>
<dbReference type="AlphaFoldDB" id="A0A679P8K6"/>
<feature type="compositionally biased region" description="Gly residues" evidence="1">
    <location>
        <begin position="91"/>
        <end position="103"/>
    </location>
</feature>
<gene>
    <name evidence="3" type="ORF">FUG_LOCUS18763</name>
    <name evidence="2" type="ORF">MDCFG202_LOCUS232367</name>
</gene>
<sequence length="103" mass="11380">MPDLRRLFALAKVLTCNCFSSRKPTKTQRYQVDNVRAPPGQEVQNRFAPCQHYGISPSSFDVLPDPDNFEIVDEGENSTAVTAEKEKGEQGKGQGYLGGFVLS</sequence>
<dbReference type="EMBL" id="CAJPIJ010000129">
    <property type="protein sequence ID" value="CAG1983392.1"/>
    <property type="molecule type" value="Genomic_DNA"/>
</dbReference>
<evidence type="ECO:0000256" key="1">
    <source>
        <dbReference type="SAM" id="MobiDB-lite"/>
    </source>
</evidence>
<proteinExistence type="predicted"/>
<protein>
    <submittedName>
        <fullName evidence="3">Uncharacterized protein</fullName>
    </submittedName>
</protein>
<dbReference type="OrthoDB" id="5070447at2759"/>
<feature type="region of interest" description="Disordered" evidence="1">
    <location>
        <begin position="78"/>
        <end position="103"/>
    </location>
</feature>
<accession>A0A679P8K6</accession>
<reference evidence="2" key="2">
    <citation type="submission" date="2021-03" db="EMBL/GenBank/DDBJ databases">
        <authorList>
            <person name="Alouane T."/>
            <person name="Langin T."/>
            <person name="Bonhomme L."/>
        </authorList>
    </citation>
    <scope>NUCLEOTIDE SEQUENCE</scope>
    <source>
        <strain evidence="2">MDC_Fg202</strain>
    </source>
</reference>
<evidence type="ECO:0000313" key="2">
    <source>
        <dbReference type="EMBL" id="CAG1983392.1"/>
    </source>
</evidence>
<reference evidence="3" key="1">
    <citation type="submission" date="2019-04" db="EMBL/GenBank/DDBJ databases">
        <authorList>
            <person name="Melise S."/>
            <person name="Noan J."/>
            <person name="Okalmin O."/>
        </authorList>
    </citation>
    <scope>NUCLEOTIDE SEQUENCE</scope>
    <source>
        <strain evidence="3">FN9</strain>
    </source>
</reference>
<dbReference type="Proteomes" id="UP000746612">
    <property type="component" value="Unassembled WGS sequence"/>
</dbReference>
<organism evidence="3">
    <name type="scientific">Gibberella zeae</name>
    <name type="common">Wheat head blight fungus</name>
    <name type="synonym">Fusarium graminearum</name>
    <dbReference type="NCBI Taxonomy" id="5518"/>
    <lineage>
        <taxon>Eukaryota</taxon>
        <taxon>Fungi</taxon>
        <taxon>Dikarya</taxon>
        <taxon>Ascomycota</taxon>
        <taxon>Pezizomycotina</taxon>
        <taxon>Sordariomycetes</taxon>
        <taxon>Hypocreomycetidae</taxon>
        <taxon>Hypocreales</taxon>
        <taxon>Nectriaceae</taxon>
        <taxon>Fusarium</taxon>
    </lineage>
</organism>
<name>A0A679P8K6_GIBZA</name>
<evidence type="ECO:0000313" key="3">
    <source>
        <dbReference type="EMBL" id="VIO52338.1"/>
    </source>
</evidence>